<accession>A0A4Q0SWZ1</accession>
<dbReference type="OrthoDB" id="287363at2"/>
<organism evidence="4 5">
    <name type="scientific">Granulicella sibirica</name>
    <dbReference type="NCBI Taxonomy" id="2479048"/>
    <lineage>
        <taxon>Bacteria</taxon>
        <taxon>Pseudomonadati</taxon>
        <taxon>Acidobacteriota</taxon>
        <taxon>Terriglobia</taxon>
        <taxon>Terriglobales</taxon>
        <taxon>Acidobacteriaceae</taxon>
        <taxon>Granulicella</taxon>
    </lineage>
</organism>
<dbReference type="InterPro" id="IPR002560">
    <property type="entry name" value="Transposase_DDE"/>
</dbReference>
<evidence type="ECO:0000256" key="1">
    <source>
        <dbReference type="SAM" id="MobiDB-lite"/>
    </source>
</evidence>
<keyword evidence="5" id="KW-1185">Reference proteome</keyword>
<reference evidence="5" key="2">
    <citation type="submission" date="2019-02" db="EMBL/GenBank/DDBJ databases">
        <title>Granulicella sibirica sp. nov., a psychrotolerant acidobacterium isolated from an organic soil layer in forested tundra, West Siberia.</title>
        <authorList>
            <person name="Oshkin I.Y."/>
            <person name="Kulichevskaya I.S."/>
            <person name="Rijpstra W.I.C."/>
            <person name="Sinninghe Damste J.S."/>
            <person name="Rakitin A.L."/>
            <person name="Ravin N.V."/>
            <person name="Dedysh S.N."/>
        </authorList>
    </citation>
    <scope>NUCLEOTIDE SEQUENCE [LARGE SCALE GENOMIC DNA]</scope>
    <source>
        <strain evidence="5">AF10</strain>
    </source>
</reference>
<dbReference type="AlphaFoldDB" id="A0A4Q0SWZ1"/>
<dbReference type="NCBIfam" id="NF033550">
    <property type="entry name" value="transpos_ISL3"/>
    <property type="match status" value="1"/>
</dbReference>
<evidence type="ECO:0000259" key="2">
    <source>
        <dbReference type="Pfam" id="PF01610"/>
    </source>
</evidence>
<feature type="domain" description="Transposase IS204/IS1001/IS1096/IS1165 DDE" evidence="2">
    <location>
        <begin position="399"/>
        <end position="530"/>
    </location>
</feature>
<evidence type="ECO:0000313" key="4">
    <source>
        <dbReference type="EMBL" id="RXH53959.1"/>
    </source>
</evidence>
<dbReference type="Proteomes" id="UP000289437">
    <property type="component" value="Unassembled WGS sequence"/>
</dbReference>
<feature type="region of interest" description="Disordered" evidence="1">
    <location>
        <begin position="264"/>
        <end position="285"/>
    </location>
</feature>
<dbReference type="InterPro" id="IPR047951">
    <property type="entry name" value="Transpos_ISL3"/>
</dbReference>
<proteinExistence type="predicted"/>
<dbReference type="Pfam" id="PF14690">
    <property type="entry name" value="Zn_ribbon_ISL3"/>
    <property type="match status" value="1"/>
</dbReference>
<evidence type="ECO:0000313" key="5">
    <source>
        <dbReference type="Proteomes" id="UP000289437"/>
    </source>
</evidence>
<feature type="domain" description="Transposase IS204/IS1001/IS1096/IS1165 zinc-finger" evidence="3">
    <location>
        <begin position="36"/>
        <end position="79"/>
    </location>
</feature>
<feature type="domain" description="Transposase IS204/IS1001/IS1096/IS1165 DDE" evidence="2">
    <location>
        <begin position="156"/>
        <end position="244"/>
    </location>
</feature>
<dbReference type="EMBL" id="RDSM01000006">
    <property type="protein sequence ID" value="RXH53959.1"/>
    <property type="molecule type" value="Genomic_DNA"/>
</dbReference>
<reference evidence="4 5" key="1">
    <citation type="submission" date="2018-11" db="EMBL/GenBank/DDBJ databases">
        <authorList>
            <person name="Mardanov A.V."/>
            <person name="Ravin N.V."/>
            <person name="Dedysh S.N."/>
        </authorList>
    </citation>
    <scope>NUCLEOTIDE SEQUENCE [LARGE SCALE GENOMIC DNA]</scope>
    <source>
        <strain evidence="4 5">AF10</strain>
    </source>
</reference>
<dbReference type="RefSeq" id="WP_128915518.1">
    <property type="nucleotide sequence ID" value="NZ_RDSM01000006.1"/>
</dbReference>
<dbReference type="PANTHER" id="PTHR33498:SF1">
    <property type="entry name" value="TRANSPOSASE FOR INSERTION SEQUENCE ELEMENT IS1557"/>
    <property type="match status" value="1"/>
</dbReference>
<name>A0A4Q0SWZ1_9BACT</name>
<sequence>MRQALLPDQEEVTLESLTTTASSGVLMMLRASRPGVACPSCGTVSRRVHSRYLRAIADLPWEGISVMIRLRTRRFFCTDDGCPKRIFVEPLPQTVNRYGRRTCRSRQALDSIAMALGGAAGARLARQLGLLVHRSTLLRVLRQGRSLAVPTTPRVLGIDDWAWRKGRRYGTILCDLERGGVVDLLPDRERTTVEHWLRVHPGVEIVSRDRDSAYSQAVRQAAPRAIQVADRWHLLRSCSETLRRSLAHWDTVLQQVAQTSVRERKPARPVTVQPSLKVGPGPISPAKIDARCRNRERRHARYLEVMERVHQGYSDNKIARELGLDRSTVLRWRLAGQFPERQDVPRSRQVDTFSTYLQQRWDEGCRTGMELWTELRQQGFTGGLDLVRIWIRRRYGLQSRRTYERRPRQRRASASQWLWLLLNEPARHRLLLADLYRQMPELAANAQAAREFFRIVRKRDIAAWPRWLEQARHTALAGFALSVQRDEAAVMAALRLPWSNGPVEGHVHRLKMLKRQMYGRAGFDLLRLRVLHAH</sequence>
<gene>
    <name evidence="4" type="ORF">GRAN_4928</name>
</gene>
<evidence type="ECO:0000259" key="3">
    <source>
        <dbReference type="Pfam" id="PF14690"/>
    </source>
</evidence>
<protein>
    <submittedName>
        <fullName evidence="4">Mobile element protein</fullName>
    </submittedName>
</protein>
<dbReference type="Pfam" id="PF01610">
    <property type="entry name" value="DDE_Tnp_ISL3"/>
    <property type="match status" value="2"/>
</dbReference>
<dbReference type="PANTHER" id="PTHR33498">
    <property type="entry name" value="TRANSPOSASE FOR INSERTION SEQUENCE ELEMENT IS1557"/>
    <property type="match status" value="1"/>
</dbReference>
<comment type="caution">
    <text evidence="4">The sequence shown here is derived from an EMBL/GenBank/DDBJ whole genome shotgun (WGS) entry which is preliminary data.</text>
</comment>
<dbReference type="InterPro" id="IPR029261">
    <property type="entry name" value="Transposase_Znf"/>
</dbReference>